<evidence type="ECO:0000256" key="5">
    <source>
        <dbReference type="ARBA" id="ARBA00023277"/>
    </source>
</evidence>
<keyword evidence="8" id="KW-1185">Reference proteome</keyword>
<dbReference type="GO" id="GO:0062193">
    <property type="term" value="F:D-ribose pyranase activity"/>
    <property type="evidence" value="ECO:0007669"/>
    <property type="project" value="UniProtKB-EC"/>
</dbReference>
<keyword evidence="4 6" id="KW-0413">Isomerase</keyword>
<dbReference type="GO" id="GO:0019303">
    <property type="term" value="P:D-ribose catabolic process"/>
    <property type="evidence" value="ECO:0007669"/>
    <property type="project" value="UniProtKB-UniRule"/>
</dbReference>
<feature type="active site" description="Proton donor" evidence="6">
    <location>
        <position position="20"/>
    </location>
</feature>
<dbReference type="GO" id="GO:0016872">
    <property type="term" value="F:intramolecular lyase activity"/>
    <property type="evidence" value="ECO:0007669"/>
    <property type="project" value="UniProtKB-UniRule"/>
</dbReference>
<dbReference type="EC" id="5.4.99.62" evidence="2 6"/>
<dbReference type="RefSeq" id="WP_055670790.1">
    <property type="nucleotide sequence ID" value="NZ_CXWD01000003.1"/>
</dbReference>
<protein>
    <recommendedName>
        <fullName evidence="2 6">D-ribose pyranase</fullName>
        <ecNumber evidence="2 6">5.4.99.62</ecNumber>
    </recommendedName>
</protein>
<keyword evidence="3 6" id="KW-0963">Cytoplasm</keyword>
<evidence type="ECO:0000256" key="3">
    <source>
        <dbReference type="ARBA" id="ARBA00022490"/>
    </source>
</evidence>
<evidence type="ECO:0000256" key="6">
    <source>
        <dbReference type="HAMAP-Rule" id="MF_01661"/>
    </source>
</evidence>
<dbReference type="UniPathway" id="UPA00916">
    <property type="reaction ID" value="UER00888"/>
</dbReference>
<dbReference type="NCBIfam" id="NF008761">
    <property type="entry name" value="PRK11797.1"/>
    <property type="match status" value="1"/>
</dbReference>
<dbReference type="Pfam" id="PF05025">
    <property type="entry name" value="RbsD_FucU"/>
    <property type="match status" value="1"/>
</dbReference>
<dbReference type="SUPFAM" id="SSF102546">
    <property type="entry name" value="RbsD-like"/>
    <property type="match status" value="1"/>
</dbReference>
<feature type="binding site" evidence="6">
    <location>
        <position position="28"/>
    </location>
    <ligand>
        <name>substrate</name>
    </ligand>
</feature>
<dbReference type="InterPro" id="IPR023064">
    <property type="entry name" value="D-ribose_pyranase"/>
</dbReference>
<dbReference type="AlphaFoldDB" id="A0A0M6ZVC9"/>
<keyword evidence="5 6" id="KW-0119">Carbohydrate metabolism</keyword>
<dbReference type="GO" id="GO:0005829">
    <property type="term" value="C:cytosol"/>
    <property type="evidence" value="ECO:0007669"/>
    <property type="project" value="TreeGrafter"/>
</dbReference>
<comment type="function">
    <text evidence="6">Catalyzes the interconversion of beta-pyran and beta-furan forms of D-ribose.</text>
</comment>
<sequence length="136" mass="14739">MKRTPMLNRHMSTLIASLGHMDEIVIADAGLPVPPGVDVIDIAVSPGVPGFFDVLDVLTSELVVEKAVFAEEASAELATEIEVRLAHWAAETGKPIEHDRVPHEDFKTRTKQARAVIRTGECTPYANVILVSGVPF</sequence>
<accession>A0A0M6ZVC9</accession>
<evidence type="ECO:0000313" key="7">
    <source>
        <dbReference type="EMBL" id="CTQ66196.1"/>
    </source>
</evidence>
<feature type="binding site" evidence="6">
    <location>
        <begin position="125"/>
        <end position="127"/>
    </location>
    <ligand>
        <name>substrate</name>
    </ligand>
</feature>
<dbReference type="InterPro" id="IPR023750">
    <property type="entry name" value="RbsD-like_sf"/>
</dbReference>
<comment type="similarity">
    <text evidence="6">Belongs to the RbsD / FucU family. RbsD subfamily.</text>
</comment>
<comment type="subunit">
    <text evidence="6">Homodecamer.</text>
</comment>
<proteinExistence type="inferred from homology"/>
<comment type="subcellular location">
    <subcellularLocation>
        <location evidence="6">Cytoplasm</location>
    </subcellularLocation>
</comment>
<dbReference type="STRING" id="388408.LAX5112_00905"/>
<evidence type="ECO:0000256" key="4">
    <source>
        <dbReference type="ARBA" id="ARBA00023235"/>
    </source>
</evidence>
<evidence type="ECO:0000256" key="2">
    <source>
        <dbReference type="ARBA" id="ARBA00012862"/>
    </source>
</evidence>
<dbReference type="Gene3D" id="3.40.1650.10">
    <property type="entry name" value="RbsD-like domain"/>
    <property type="match status" value="1"/>
</dbReference>
<dbReference type="GO" id="GO:0048029">
    <property type="term" value="F:monosaccharide binding"/>
    <property type="evidence" value="ECO:0007669"/>
    <property type="project" value="InterPro"/>
</dbReference>
<dbReference type="EMBL" id="CXWD01000003">
    <property type="protein sequence ID" value="CTQ66196.1"/>
    <property type="molecule type" value="Genomic_DNA"/>
</dbReference>
<dbReference type="PANTHER" id="PTHR37831:SF1">
    <property type="entry name" value="D-RIBOSE PYRANASE"/>
    <property type="match status" value="1"/>
</dbReference>
<feature type="binding site" evidence="6">
    <location>
        <position position="103"/>
    </location>
    <ligand>
        <name>substrate</name>
    </ligand>
</feature>
<dbReference type="OrthoDB" id="9805009at2"/>
<evidence type="ECO:0000313" key="8">
    <source>
        <dbReference type="Proteomes" id="UP000053235"/>
    </source>
</evidence>
<organism evidence="7 8">
    <name type="scientific">Roseibium alexandrii</name>
    <dbReference type="NCBI Taxonomy" id="388408"/>
    <lineage>
        <taxon>Bacteria</taxon>
        <taxon>Pseudomonadati</taxon>
        <taxon>Pseudomonadota</taxon>
        <taxon>Alphaproteobacteria</taxon>
        <taxon>Hyphomicrobiales</taxon>
        <taxon>Stappiaceae</taxon>
        <taxon>Roseibium</taxon>
    </lineage>
</organism>
<dbReference type="PANTHER" id="PTHR37831">
    <property type="entry name" value="D-RIBOSE PYRANASE"/>
    <property type="match status" value="1"/>
</dbReference>
<name>A0A0M6ZVC9_9HYPH</name>
<gene>
    <name evidence="6 7" type="primary">rbsD</name>
    <name evidence="7" type="ORF">LAX5112_00905</name>
</gene>
<dbReference type="Proteomes" id="UP000053235">
    <property type="component" value="Unassembled WGS sequence"/>
</dbReference>
<comment type="pathway">
    <text evidence="6">Carbohydrate metabolism; D-ribose degradation; D-ribose 5-phosphate from beta-D-ribopyranose: step 1/2.</text>
</comment>
<comment type="catalytic activity">
    <reaction evidence="1 6">
        <text>beta-D-ribopyranose = beta-D-ribofuranose</text>
        <dbReference type="Rhea" id="RHEA:25432"/>
        <dbReference type="ChEBI" id="CHEBI:27476"/>
        <dbReference type="ChEBI" id="CHEBI:47002"/>
        <dbReference type="EC" id="5.4.99.62"/>
    </reaction>
</comment>
<reference evidence="8" key="1">
    <citation type="submission" date="2015-07" db="EMBL/GenBank/DDBJ databases">
        <authorList>
            <person name="Rodrigo-Torres Lidia"/>
            <person name="Arahal R.David."/>
        </authorList>
    </citation>
    <scope>NUCLEOTIDE SEQUENCE [LARGE SCALE GENOMIC DNA]</scope>
    <source>
        <strain evidence="8">CECT 5112</strain>
    </source>
</reference>
<dbReference type="HAMAP" id="MF_01661">
    <property type="entry name" value="D_rib_pyranase"/>
    <property type="match status" value="1"/>
</dbReference>
<dbReference type="InterPro" id="IPR007721">
    <property type="entry name" value="RbsD_FucU"/>
</dbReference>
<evidence type="ECO:0000256" key="1">
    <source>
        <dbReference type="ARBA" id="ARBA00000223"/>
    </source>
</evidence>